<accession>A0A2W4TRN7</accession>
<proteinExistence type="predicted"/>
<feature type="transmembrane region" description="Helical" evidence="1">
    <location>
        <begin position="101"/>
        <end position="121"/>
    </location>
</feature>
<evidence type="ECO:0000259" key="2">
    <source>
        <dbReference type="Pfam" id="PF10708"/>
    </source>
</evidence>
<feature type="transmembrane region" description="Helical" evidence="1">
    <location>
        <begin position="133"/>
        <end position="153"/>
    </location>
</feature>
<reference evidence="3 4" key="1">
    <citation type="journal article" date="2018" name="Aquat. Microb. Ecol.">
        <title>Gammaproteobacterial methanotrophs dominate.</title>
        <authorList>
            <person name="Rissanen A.J."/>
            <person name="Saarenheimo J."/>
            <person name="Tiirola M."/>
            <person name="Peura S."/>
            <person name="Aalto S.L."/>
            <person name="Karvinen A."/>
            <person name="Nykanen H."/>
        </authorList>
    </citation>
    <scope>NUCLEOTIDE SEQUENCE [LARGE SCALE GENOMIC DNA]</scope>
    <source>
        <strain evidence="3">AMbin10</strain>
    </source>
</reference>
<feature type="domain" description="DUF2510" evidence="2">
    <location>
        <begin position="7"/>
        <end position="33"/>
    </location>
</feature>
<gene>
    <name evidence="3" type="ORF">DM484_02445</name>
</gene>
<organism evidence="3 4">
    <name type="scientific">Candidatus Methylumidiphilus alinenensis</name>
    <dbReference type="NCBI Taxonomy" id="2202197"/>
    <lineage>
        <taxon>Bacteria</taxon>
        <taxon>Pseudomonadati</taxon>
        <taxon>Pseudomonadota</taxon>
        <taxon>Gammaproteobacteria</taxon>
        <taxon>Methylococcales</taxon>
        <taxon>Candidatus Methylumidiphilus</taxon>
    </lineage>
</organism>
<evidence type="ECO:0000313" key="3">
    <source>
        <dbReference type="EMBL" id="PZN84717.1"/>
    </source>
</evidence>
<feature type="transmembrane region" description="Helical" evidence="1">
    <location>
        <begin position="71"/>
        <end position="89"/>
    </location>
</feature>
<evidence type="ECO:0000256" key="1">
    <source>
        <dbReference type="SAM" id="Phobius"/>
    </source>
</evidence>
<comment type="caution">
    <text evidence="3">The sequence shown here is derived from an EMBL/GenBank/DDBJ whole genome shotgun (WGS) entry which is preliminary data.</text>
</comment>
<dbReference type="Pfam" id="PF10708">
    <property type="entry name" value="DUF2510"/>
    <property type="match status" value="1"/>
</dbReference>
<name>A0A2W4TRN7_9GAMM</name>
<dbReference type="Proteomes" id="UP000249396">
    <property type="component" value="Unassembled WGS sequence"/>
</dbReference>
<evidence type="ECO:0000313" key="4">
    <source>
        <dbReference type="Proteomes" id="UP000249396"/>
    </source>
</evidence>
<keyword evidence="1" id="KW-0472">Membrane</keyword>
<protein>
    <recommendedName>
        <fullName evidence="2">DUF2510 domain-containing protein</fullName>
    </recommendedName>
</protein>
<dbReference type="AlphaFoldDB" id="A0A2W4TRN7"/>
<sequence>MIMKTPPGWYPDPKNPLPERYWDGEYWTSRVRTSLHQYGEVIEPESKDDTRGIRTSEPVSLYTSYEPDTDAFVMSFGVGIVLYFILIATDLPSSASNFQSWNFGFLLIGYILNTVLMMYRFQNYPLDKPKSVLYKIRIGVISVGVILLLHYLFHLAR</sequence>
<dbReference type="EMBL" id="QJPH01000144">
    <property type="protein sequence ID" value="PZN84717.1"/>
    <property type="molecule type" value="Genomic_DNA"/>
</dbReference>
<dbReference type="InterPro" id="IPR018929">
    <property type="entry name" value="DUF2510"/>
</dbReference>
<keyword evidence="1" id="KW-1133">Transmembrane helix</keyword>
<keyword evidence="1" id="KW-0812">Transmembrane</keyword>